<evidence type="ECO:0000256" key="1">
    <source>
        <dbReference type="SAM" id="MobiDB-lite"/>
    </source>
</evidence>
<protein>
    <submittedName>
        <fullName evidence="2">Uncharacterized protein</fullName>
    </submittedName>
</protein>
<dbReference type="AlphaFoldDB" id="W2TCR3"/>
<gene>
    <name evidence="2" type="ORF">NECAME_00360</name>
</gene>
<feature type="compositionally biased region" description="Basic and acidic residues" evidence="1">
    <location>
        <begin position="47"/>
        <end position="58"/>
    </location>
</feature>
<sequence>MSANGCIIFKEELRSGGPPTVDYVDPRQTVEITSETNELARKGTGCQREEQPDKEHRPNSLRRKNFDILNFRVTFPQFVRVPRPGSETPENHKDIYEDFIASKIASP</sequence>
<accession>W2TCR3</accession>
<organism evidence="2 3">
    <name type="scientific">Necator americanus</name>
    <name type="common">Human hookworm</name>
    <dbReference type="NCBI Taxonomy" id="51031"/>
    <lineage>
        <taxon>Eukaryota</taxon>
        <taxon>Metazoa</taxon>
        <taxon>Ecdysozoa</taxon>
        <taxon>Nematoda</taxon>
        <taxon>Chromadorea</taxon>
        <taxon>Rhabditida</taxon>
        <taxon>Rhabditina</taxon>
        <taxon>Rhabditomorpha</taxon>
        <taxon>Strongyloidea</taxon>
        <taxon>Ancylostomatidae</taxon>
        <taxon>Bunostominae</taxon>
        <taxon>Necator</taxon>
    </lineage>
</organism>
<proteinExistence type="predicted"/>
<dbReference type="KEGG" id="nai:NECAME_00360"/>
<evidence type="ECO:0000313" key="3">
    <source>
        <dbReference type="Proteomes" id="UP000053676"/>
    </source>
</evidence>
<feature type="region of interest" description="Disordered" evidence="1">
    <location>
        <begin position="33"/>
        <end position="62"/>
    </location>
</feature>
<keyword evidence="3" id="KW-1185">Reference proteome</keyword>
<evidence type="ECO:0000313" key="2">
    <source>
        <dbReference type="EMBL" id="ETN78986.1"/>
    </source>
</evidence>
<reference evidence="3" key="1">
    <citation type="journal article" date="2014" name="Nat. Genet.">
        <title>Genome of the human hookworm Necator americanus.</title>
        <authorList>
            <person name="Tang Y.T."/>
            <person name="Gao X."/>
            <person name="Rosa B.A."/>
            <person name="Abubucker S."/>
            <person name="Hallsworth-Pepin K."/>
            <person name="Martin J."/>
            <person name="Tyagi R."/>
            <person name="Heizer E."/>
            <person name="Zhang X."/>
            <person name="Bhonagiri-Palsikar V."/>
            <person name="Minx P."/>
            <person name="Warren W.C."/>
            <person name="Wang Q."/>
            <person name="Zhan B."/>
            <person name="Hotez P.J."/>
            <person name="Sternberg P.W."/>
            <person name="Dougall A."/>
            <person name="Gaze S.T."/>
            <person name="Mulvenna J."/>
            <person name="Sotillo J."/>
            <person name="Ranganathan S."/>
            <person name="Rabelo E.M."/>
            <person name="Wilson R.K."/>
            <person name="Felgner P.L."/>
            <person name="Bethony J."/>
            <person name="Hawdon J.M."/>
            <person name="Gasser R.B."/>
            <person name="Loukas A."/>
            <person name="Mitreva M."/>
        </authorList>
    </citation>
    <scope>NUCLEOTIDE SEQUENCE [LARGE SCALE GENOMIC DNA]</scope>
</reference>
<name>W2TCR3_NECAM</name>
<dbReference type="EMBL" id="KI659683">
    <property type="protein sequence ID" value="ETN78986.1"/>
    <property type="molecule type" value="Genomic_DNA"/>
</dbReference>
<dbReference type="Proteomes" id="UP000053676">
    <property type="component" value="Unassembled WGS sequence"/>
</dbReference>